<feature type="region of interest" description="Disordered" evidence="1">
    <location>
        <begin position="222"/>
        <end position="263"/>
    </location>
</feature>
<organism evidence="2 3">
    <name type="scientific">Fusarium beomiforme</name>
    <dbReference type="NCBI Taxonomy" id="44412"/>
    <lineage>
        <taxon>Eukaryota</taxon>
        <taxon>Fungi</taxon>
        <taxon>Dikarya</taxon>
        <taxon>Ascomycota</taxon>
        <taxon>Pezizomycotina</taxon>
        <taxon>Sordariomycetes</taxon>
        <taxon>Hypocreomycetidae</taxon>
        <taxon>Hypocreales</taxon>
        <taxon>Nectriaceae</taxon>
        <taxon>Fusarium</taxon>
        <taxon>Fusarium burgessii species complex</taxon>
    </lineage>
</organism>
<feature type="compositionally biased region" description="Basic and acidic residues" evidence="1">
    <location>
        <begin position="232"/>
        <end position="263"/>
    </location>
</feature>
<comment type="caution">
    <text evidence="2">The sequence shown here is derived from an EMBL/GenBank/DDBJ whole genome shotgun (WGS) entry which is preliminary data.</text>
</comment>
<reference evidence="2" key="2">
    <citation type="submission" date="2020-02" db="EMBL/GenBank/DDBJ databases">
        <title>Identification and distribution of gene clusters putatively required for synthesis of sphingolipid metabolism inhibitors in phylogenetically diverse species of the filamentous fungus Fusarium.</title>
        <authorList>
            <person name="Kim H.-S."/>
            <person name="Busman M."/>
            <person name="Brown D.W."/>
            <person name="Divon H."/>
            <person name="Uhlig S."/>
            <person name="Proctor R.H."/>
        </authorList>
    </citation>
    <scope>NUCLEOTIDE SEQUENCE</scope>
    <source>
        <strain evidence="2">NRRL 25174</strain>
    </source>
</reference>
<feature type="compositionally biased region" description="Basic and acidic residues" evidence="1">
    <location>
        <begin position="327"/>
        <end position="344"/>
    </location>
</feature>
<dbReference type="Proteomes" id="UP000730481">
    <property type="component" value="Unassembled WGS sequence"/>
</dbReference>
<name>A0A9P5E2P9_9HYPO</name>
<feature type="region of interest" description="Disordered" evidence="1">
    <location>
        <begin position="316"/>
        <end position="344"/>
    </location>
</feature>
<sequence length="365" mass="42187">MGPGLPADHSKTRPLAIDPSTVYTLIQVPNNSTAYVRWPTLANFKSTFQPRACKTIPYGGDREDKPSLAEVLMCLPYMYHDLGVMVFDGPDKNQIQIMGYILQQMARHEGRLQHRDWESPGELKLRYNKWNVYRIRIDPKKHLDSNTLNTTGRLKPSGLYDLTNIAFERWKRNAETINGLRLPQLYAYVATALHAETIYMSIELHTVGTMRFVGATNLQLRHKNRASDSTSAEDKMMSIMRRDTSDSSSRSDDRPTLEHTESQEAKDLLELYNTCVPNKVRRKNTIAPEVTKKLWSLEQTIWYKRKQAKQKEKAELRKAKKARKKAEKTAEYQEKVDDRKETGKRSEEFLKVSVVSNMCNFVKLD</sequence>
<proteinExistence type="predicted"/>
<dbReference type="AlphaFoldDB" id="A0A9P5E2P9"/>
<dbReference type="EMBL" id="PVQB02000059">
    <property type="protein sequence ID" value="KAF4344350.1"/>
    <property type="molecule type" value="Genomic_DNA"/>
</dbReference>
<evidence type="ECO:0000313" key="3">
    <source>
        <dbReference type="Proteomes" id="UP000730481"/>
    </source>
</evidence>
<accession>A0A9P5E2P9</accession>
<evidence type="ECO:0000313" key="2">
    <source>
        <dbReference type="EMBL" id="KAF4344350.1"/>
    </source>
</evidence>
<keyword evidence="3" id="KW-1185">Reference proteome</keyword>
<evidence type="ECO:0000256" key="1">
    <source>
        <dbReference type="SAM" id="MobiDB-lite"/>
    </source>
</evidence>
<reference evidence="2" key="1">
    <citation type="journal article" date="2017" name="Mycologia">
        <title>Fusarium algeriense, sp. nov., a novel toxigenic crown rot pathogen of durum wheat from Algeria is nested in the Fusarium burgessii species complex.</title>
        <authorList>
            <person name="Laraba I."/>
            <person name="Keddad A."/>
            <person name="Boureghda H."/>
            <person name="Abdallah N."/>
            <person name="Vaughan M.M."/>
            <person name="Proctor R.H."/>
            <person name="Busman M."/>
            <person name="O'Donnell K."/>
        </authorList>
    </citation>
    <scope>NUCLEOTIDE SEQUENCE</scope>
    <source>
        <strain evidence="2">NRRL 25174</strain>
    </source>
</reference>
<protein>
    <submittedName>
        <fullName evidence="2">Uncharacterized protein</fullName>
    </submittedName>
</protein>
<gene>
    <name evidence="2" type="ORF">FBEOM_1744</name>
</gene>
<dbReference type="OrthoDB" id="4867305at2759"/>